<reference evidence="2 3" key="1">
    <citation type="submission" date="2022-01" db="EMBL/GenBank/DDBJ databases">
        <title>Draft Genome Sequences of Seven Type Strains of the Genus Streptomyces.</title>
        <authorList>
            <person name="Aziz S."/>
            <person name="Coretto E."/>
            <person name="Chronakova A."/>
            <person name="Sproer C."/>
            <person name="Huber K."/>
            <person name="Nouioui I."/>
            <person name="Gross H."/>
        </authorList>
    </citation>
    <scope>NUCLEOTIDE SEQUENCE [LARGE SCALE GENOMIC DNA]</scope>
    <source>
        <strain evidence="2 3">DSM 41685</strain>
    </source>
</reference>
<proteinExistence type="predicted"/>
<comment type="caution">
    <text evidence="2">The sequence shown here is derived from an EMBL/GenBank/DDBJ whole genome shotgun (WGS) entry which is preliminary data.</text>
</comment>
<name>A0ABS9JM11_9ACTN</name>
<feature type="region of interest" description="Disordered" evidence="1">
    <location>
        <begin position="77"/>
        <end position="102"/>
    </location>
</feature>
<keyword evidence="3" id="KW-1185">Reference proteome</keyword>
<sequence>MARVADLTRHHWQGRWHPEGGYHSYDRCIPIVATTLEELGEHGPAGPAFWRFGRDHRQPLLDAIGNARRDAYLARRRQAAREDQRRREEREAAQREARRPACAGCGQKFTDARWEAIDYTRDWSTRQSHPHLCEGCQDRAVAAQAQAEADERERQEQERLRQEAEEQAAAQKAGGWLSRFRT</sequence>
<dbReference type="RefSeq" id="WP_237481983.1">
    <property type="nucleotide sequence ID" value="NZ_JAKKZF010000114.1"/>
</dbReference>
<evidence type="ECO:0000313" key="2">
    <source>
        <dbReference type="EMBL" id="MCG0066611.1"/>
    </source>
</evidence>
<evidence type="ECO:0000313" key="3">
    <source>
        <dbReference type="Proteomes" id="UP001299012"/>
    </source>
</evidence>
<evidence type="ECO:0000256" key="1">
    <source>
        <dbReference type="SAM" id="MobiDB-lite"/>
    </source>
</evidence>
<dbReference type="EMBL" id="JAKKZF010000114">
    <property type="protein sequence ID" value="MCG0066611.1"/>
    <property type="molecule type" value="Genomic_DNA"/>
</dbReference>
<feature type="compositionally biased region" description="Basic and acidic residues" evidence="1">
    <location>
        <begin position="77"/>
        <end position="99"/>
    </location>
</feature>
<gene>
    <name evidence="2" type="ORF">L0F81_25590</name>
</gene>
<organism evidence="2 3">
    <name type="scientific">Streptomyces tricolor</name>
    <dbReference type="NCBI Taxonomy" id="68277"/>
    <lineage>
        <taxon>Bacteria</taxon>
        <taxon>Bacillati</taxon>
        <taxon>Actinomycetota</taxon>
        <taxon>Actinomycetes</taxon>
        <taxon>Kitasatosporales</taxon>
        <taxon>Streptomycetaceae</taxon>
        <taxon>Streptomyces</taxon>
        <taxon>Streptomyces violaceoruber group</taxon>
    </lineage>
</organism>
<feature type="compositionally biased region" description="Basic and acidic residues" evidence="1">
    <location>
        <begin position="149"/>
        <end position="164"/>
    </location>
</feature>
<evidence type="ECO:0008006" key="4">
    <source>
        <dbReference type="Google" id="ProtNLM"/>
    </source>
</evidence>
<dbReference type="Proteomes" id="UP001299012">
    <property type="component" value="Unassembled WGS sequence"/>
</dbReference>
<protein>
    <recommendedName>
        <fullName evidence="4">HNH endonuclease</fullName>
    </recommendedName>
</protein>
<feature type="region of interest" description="Disordered" evidence="1">
    <location>
        <begin position="141"/>
        <end position="182"/>
    </location>
</feature>
<accession>A0ABS9JM11</accession>